<dbReference type="AlphaFoldDB" id="A0A9X4AM29"/>
<dbReference type="Proteomes" id="UP001145050">
    <property type="component" value="Unassembled WGS sequence"/>
</dbReference>
<keyword evidence="6 7" id="KW-0472">Membrane</keyword>
<keyword evidence="3" id="KW-1003">Cell membrane</keyword>
<evidence type="ECO:0000256" key="1">
    <source>
        <dbReference type="ARBA" id="ARBA00004651"/>
    </source>
</evidence>
<evidence type="ECO:0000256" key="6">
    <source>
        <dbReference type="ARBA" id="ARBA00023136"/>
    </source>
</evidence>
<reference evidence="9" key="1">
    <citation type="submission" date="2022-06" db="EMBL/GenBank/DDBJ databases">
        <title>Aquibacillus sp. a new bacterium isolated from soil saline samples.</title>
        <authorList>
            <person name="Galisteo C."/>
            <person name="De La Haba R."/>
            <person name="Sanchez-Porro C."/>
            <person name="Ventosa A."/>
        </authorList>
    </citation>
    <scope>NUCLEOTIDE SEQUENCE</scope>
    <source>
        <strain evidence="9">3ASR75-11</strain>
    </source>
</reference>
<evidence type="ECO:0000256" key="3">
    <source>
        <dbReference type="ARBA" id="ARBA00022475"/>
    </source>
</evidence>
<comment type="caution">
    <text evidence="9">The sequence shown here is derived from an EMBL/GenBank/DDBJ whole genome shotgun (WGS) entry which is preliminary data.</text>
</comment>
<comment type="subcellular location">
    <subcellularLocation>
        <location evidence="1">Cell membrane</location>
        <topology evidence="1">Multi-pass membrane protein</topology>
    </subcellularLocation>
</comment>
<dbReference type="Pfam" id="PF00482">
    <property type="entry name" value="T2SSF"/>
    <property type="match status" value="2"/>
</dbReference>
<feature type="transmembrane region" description="Helical" evidence="7">
    <location>
        <begin position="168"/>
        <end position="190"/>
    </location>
</feature>
<protein>
    <submittedName>
        <fullName evidence="9">Type II secretion system F family protein</fullName>
    </submittedName>
</protein>
<comment type="similarity">
    <text evidence="2">Belongs to the GSP F family.</text>
</comment>
<dbReference type="EMBL" id="JAMQKB010000009">
    <property type="protein sequence ID" value="MDC3424987.1"/>
    <property type="molecule type" value="Genomic_DNA"/>
</dbReference>
<evidence type="ECO:0000256" key="5">
    <source>
        <dbReference type="ARBA" id="ARBA00022989"/>
    </source>
</evidence>
<accession>A0A9X4AM29</accession>
<proteinExistence type="inferred from homology"/>
<keyword evidence="5 7" id="KW-1133">Transmembrane helix</keyword>
<dbReference type="InterPro" id="IPR018076">
    <property type="entry name" value="T2SS_GspF_dom"/>
</dbReference>
<dbReference type="GO" id="GO:0005886">
    <property type="term" value="C:plasma membrane"/>
    <property type="evidence" value="ECO:0007669"/>
    <property type="project" value="UniProtKB-SubCell"/>
</dbReference>
<dbReference type="InterPro" id="IPR003004">
    <property type="entry name" value="GspF/PilC"/>
</dbReference>
<name>A0A9X4AM29_9BACI</name>
<evidence type="ECO:0000256" key="4">
    <source>
        <dbReference type="ARBA" id="ARBA00022692"/>
    </source>
</evidence>
<evidence type="ECO:0000256" key="2">
    <source>
        <dbReference type="ARBA" id="ARBA00005745"/>
    </source>
</evidence>
<evidence type="ECO:0000256" key="7">
    <source>
        <dbReference type="SAM" id="Phobius"/>
    </source>
</evidence>
<dbReference type="PANTHER" id="PTHR30012:SF0">
    <property type="entry name" value="TYPE II SECRETION SYSTEM PROTEIN F-RELATED"/>
    <property type="match status" value="1"/>
</dbReference>
<keyword evidence="4 7" id="KW-0812">Transmembrane</keyword>
<feature type="domain" description="Type II secretion system protein GspF" evidence="8">
    <location>
        <begin position="224"/>
        <end position="346"/>
    </location>
</feature>
<evidence type="ECO:0000259" key="8">
    <source>
        <dbReference type="Pfam" id="PF00482"/>
    </source>
</evidence>
<dbReference type="InterPro" id="IPR042094">
    <property type="entry name" value="T2SS_GspF_sf"/>
</dbReference>
<dbReference type="RefSeq" id="WP_272436792.1">
    <property type="nucleotide sequence ID" value="NZ_JAMQKB010000009.1"/>
</dbReference>
<evidence type="ECO:0000313" key="9">
    <source>
        <dbReference type="EMBL" id="MDC3424987.1"/>
    </source>
</evidence>
<keyword evidence="10" id="KW-1185">Reference proteome</keyword>
<evidence type="ECO:0000313" key="10">
    <source>
        <dbReference type="Proteomes" id="UP001145050"/>
    </source>
</evidence>
<feature type="transmembrane region" description="Helical" evidence="7">
    <location>
        <begin position="327"/>
        <end position="348"/>
    </location>
</feature>
<dbReference type="Gene3D" id="1.20.81.30">
    <property type="entry name" value="Type II secretion system (T2SS), domain F"/>
    <property type="match status" value="2"/>
</dbReference>
<feature type="transmembrane region" description="Helical" evidence="7">
    <location>
        <begin position="125"/>
        <end position="148"/>
    </location>
</feature>
<organism evidence="9 10">
    <name type="scientific">Terrihalobacillus insolitus</name>
    <dbReference type="NCBI Taxonomy" id="2950438"/>
    <lineage>
        <taxon>Bacteria</taxon>
        <taxon>Bacillati</taxon>
        <taxon>Bacillota</taxon>
        <taxon>Bacilli</taxon>
        <taxon>Bacillales</taxon>
        <taxon>Bacillaceae</taxon>
        <taxon>Terrihalobacillus</taxon>
    </lineage>
</organism>
<feature type="domain" description="Type II secretion system protein GspF" evidence="8">
    <location>
        <begin position="28"/>
        <end position="146"/>
    </location>
</feature>
<dbReference type="PANTHER" id="PTHR30012">
    <property type="entry name" value="GENERAL SECRETION PATHWAY PROTEIN"/>
    <property type="match status" value="1"/>
</dbReference>
<dbReference type="NCBIfam" id="NF041012">
    <property type="entry name" value="T4P_ComGB"/>
    <property type="match status" value="1"/>
</dbReference>
<dbReference type="PRINTS" id="PR00812">
    <property type="entry name" value="BCTERIALGSPF"/>
</dbReference>
<sequence length="354" mass="41443">MPLALQIKQVLTKPINKRKLTLEEQYTFLHRLHRLIQNGYSLLESLEMISWDTKMAEHAWIIYHDLKTGAPIDKCFEKVHFSDKIVAYFIFARINGDLEKTLERCCLMLQQQMDHMKKFQQTSRYPFILFCFFVLLITFVKTMVYPAFIQLFESSLQSSAVTELSLFLINLLLGGLIGLGSISFFALFVWRFLKSRLHPSVQINIYRKIPIFKKYKSIQLTFMFCTHFGSLLKTGMPIKDALQFLKEQHRLPILSYYASQMTYELERGFHLSSLLSSFALFEKELTTIFQRNANVQLLEKDLTMYSELLTERLQASTKKVIGLIQPLFFILLAGIIIFVYLSIMLPMYNLIQTV</sequence>
<dbReference type="InterPro" id="IPR047692">
    <property type="entry name" value="T4P_ComGB"/>
</dbReference>
<gene>
    <name evidence="9" type="ORF">NC797_10770</name>
</gene>